<gene>
    <name evidence="2" type="ORF">PCOR1329_LOCUS65809</name>
</gene>
<feature type="region of interest" description="Disordered" evidence="1">
    <location>
        <begin position="256"/>
        <end position="277"/>
    </location>
</feature>
<feature type="region of interest" description="Disordered" evidence="1">
    <location>
        <begin position="327"/>
        <end position="348"/>
    </location>
</feature>
<reference evidence="2" key="1">
    <citation type="submission" date="2023-10" db="EMBL/GenBank/DDBJ databases">
        <authorList>
            <person name="Chen Y."/>
            <person name="Shah S."/>
            <person name="Dougan E. K."/>
            <person name="Thang M."/>
            <person name="Chan C."/>
        </authorList>
    </citation>
    <scope>NUCLEOTIDE SEQUENCE [LARGE SCALE GENOMIC DNA]</scope>
</reference>
<feature type="region of interest" description="Disordered" evidence="1">
    <location>
        <begin position="1"/>
        <end position="22"/>
    </location>
</feature>
<evidence type="ECO:0000313" key="3">
    <source>
        <dbReference type="Proteomes" id="UP001189429"/>
    </source>
</evidence>
<evidence type="ECO:0000313" key="2">
    <source>
        <dbReference type="EMBL" id="CAK0883642.1"/>
    </source>
</evidence>
<feature type="compositionally biased region" description="Basic residues" evidence="1">
    <location>
        <begin position="419"/>
        <end position="428"/>
    </location>
</feature>
<dbReference type="Gene3D" id="3.60.10.10">
    <property type="entry name" value="Endonuclease/exonuclease/phosphatase"/>
    <property type="match status" value="1"/>
</dbReference>
<accession>A0ABN9WBH7</accession>
<feature type="compositionally biased region" description="Basic and acidic residues" evidence="1">
    <location>
        <begin position="9"/>
        <end position="22"/>
    </location>
</feature>
<dbReference type="Proteomes" id="UP001189429">
    <property type="component" value="Unassembled WGS sequence"/>
</dbReference>
<feature type="region of interest" description="Disordered" evidence="1">
    <location>
        <begin position="379"/>
        <end position="428"/>
    </location>
</feature>
<dbReference type="InterPro" id="IPR036691">
    <property type="entry name" value="Endo/exonu/phosph_ase_sf"/>
</dbReference>
<dbReference type="SUPFAM" id="SSF56219">
    <property type="entry name" value="DNase I-like"/>
    <property type="match status" value="1"/>
</dbReference>
<protein>
    <recommendedName>
        <fullName evidence="4">Nocturnin</fullName>
    </recommendedName>
</protein>
<evidence type="ECO:0008006" key="4">
    <source>
        <dbReference type="Google" id="ProtNLM"/>
    </source>
</evidence>
<evidence type="ECO:0000256" key="1">
    <source>
        <dbReference type="SAM" id="MobiDB-lite"/>
    </source>
</evidence>
<dbReference type="EMBL" id="CAUYUJ010018444">
    <property type="protein sequence ID" value="CAK0883642.1"/>
    <property type="molecule type" value="Genomic_DNA"/>
</dbReference>
<sequence length="428" mass="46397">MPVRLSWRSGREERRSRHWQDRRAQSQPVLELAYAPRFRHFEFVRRGPDTDFLLNPDASPTEASGGHPFHVVCMVSYSVSSDLSHSQSPKAKTIQEQIMDGGADPSMLSWEERQKKLVRQLKMYNADVICLQGVQSVGFKERNSEADPEWFTCDDEPANNHLVHLYRDMSKANYGLVFAPVLQMPSSSALCLGNAILWKRNRWHMDAFSSIFRTAVVAVLKSKVGGPPLAACSYKPPDVWAQDFRLGRAHPGLRAAPARGARAGRPGRGGGRARRQGAVVRGLRPGAPRACAAALGGRGVRRRRGARLAQRVPVGDGLEPLDLDREALRGEGHGPHPARPGPPRARGAGRAEAMGMLEFLRAGNPSDHLLQVAAFSSASGGDHAAKEGGNAVPEGRGRAARGPPGWAPAGGGSSGPGRRQPRHGHGFQ</sequence>
<name>A0ABN9WBH7_9DINO</name>
<organism evidence="2 3">
    <name type="scientific">Prorocentrum cordatum</name>
    <dbReference type="NCBI Taxonomy" id="2364126"/>
    <lineage>
        <taxon>Eukaryota</taxon>
        <taxon>Sar</taxon>
        <taxon>Alveolata</taxon>
        <taxon>Dinophyceae</taxon>
        <taxon>Prorocentrales</taxon>
        <taxon>Prorocentraceae</taxon>
        <taxon>Prorocentrum</taxon>
    </lineage>
</organism>
<keyword evidence="3" id="KW-1185">Reference proteome</keyword>
<proteinExistence type="predicted"/>
<comment type="caution">
    <text evidence="2">The sequence shown here is derived from an EMBL/GenBank/DDBJ whole genome shotgun (WGS) entry which is preliminary data.</text>
</comment>